<organism evidence="1 2">
    <name type="scientific">Curtobacterium flaccumfaciens pv. flaccumfaciens</name>
    <dbReference type="NCBI Taxonomy" id="138532"/>
    <lineage>
        <taxon>Bacteria</taxon>
        <taxon>Bacillati</taxon>
        <taxon>Actinomycetota</taxon>
        <taxon>Actinomycetes</taxon>
        <taxon>Micrococcales</taxon>
        <taxon>Microbacteriaceae</taxon>
        <taxon>Curtobacterium</taxon>
    </lineage>
</organism>
<comment type="caution">
    <text evidence="1">The sequence shown here is derived from an EMBL/GenBank/DDBJ whole genome shotgun (WGS) entry which is preliminary data.</text>
</comment>
<dbReference type="AlphaFoldDB" id="A0A9Q2W709"/>
<dbReference type="RefSeq" id="WP_152427103.1">
    <property type="nucleotide sequence ID" value="NZ_JAHEWX010000037.1"/>
</dbReference>
<gene>
    <name evidence="1" type="ORF">KK103_17595</name>
</gene>
<dbReference type="GeneID" id="99624898"/>
<evidence type="ECO:0000313" key="1">
    <source>
        <dbReference type="EMBL" id="MBT1543580.1"/>
    </source>
</evidence>
<proteinExistence type="predicted"/>
<name>A0A9Q2W709_9MICO</name>
<accession>A0A9Q2W709</accession>
<protein>
    <submittedName>
        <fullName evidence="1">Uncharacterized protein</fullName>
    </submittedName>
</protein>
<dbReference type="Proteomes" id="UP000709437">
    <property type="component" value="Unassembled WGS sequence"/>
</dbReference>
<dbReference type="EMBL" id="JAHEWX010000037">
    <property type="protein sequence ID" value="MBT1543580.1"/>
    <property type="molecule type" value="Genomic_DNA"/>
</dbReference>
<evidence type="ECO:0000313" key="2">
    <source>
        <dbReference type="Proteomes" id="UP000709437"/>
    </source>
</evidence>
<reference evidence="1" key="1">
    <citation type="submission" date="2021-05" db="EMBL/GenBank/DDBJ databases">
        <title>Whole genome sequence of Curtobacterium flaccumfaciens pv. flaccumfaciens strain CFBP 3417.</title>
        <authorList>
            <person name="Osdaghi E."/>
            <person name="Taghouti G."/>
            <person name="Portier P."/>
            <person name="Fazliarab A."/>
            <person name="Taghavi S.M."/>
            <person name="Briand M."/>
            <person name="Le-Saux M."/>
            <person name="Jacques M.-A."/>
        </authorList>
    </citation>
    <scope>NUCLEOTIDE SEQUENCE</scope>
    <source>
        <strain evidence="1">CFBP 3417</strain>
    </source>
</reference>
<sequence length="144" mass="15409">MTRQSLLDDERSGRFVVQVAAAEGHGDGVLITERQPRRPGLISFAPSGVRVLELSAANGIWGDVVSRLARPHSAWMLLEASTGGASCTVIIDPDPDGWRRRAVEALGRRPHPEITVVDSLDAVARAWRTAARNLLGPTLASTPG</sequence>